<keyword evidence="13" id="KW-0479">Metal-binding</keyword>
<keyword evidence="5 14" id="KW-0812">Transmembrane</keyword>
<evidence type="ECO:0000256" key="4">
    <source>
        <dbReference type="ARBA" id="ARBA00009780"/>
    </source>
</evidence>
<dbReference type="InterPro" id="IPR008901">
    <property type="entry name" value="ACER"/>
</dbReference>
<evidence type="ECO:0000256" key="1">
    <source>
        <dbReference type="ARBA" id="ARBA00004141"/>
    </source>
</evidence>
<dbReference type="UniPathway" id="UPA00222"/>
<feature type="binding site" evidence="13">
    <location>
        <position position="26"/>
    </location>
    <ligand>
        <name>Ca(2+)</name>
        <dbReference type="ChEBI" id="CHEBI:29108"/>
    </ligand>
</feature>
<keyword evidence="7" id="KW-0746">Sphingolipid metabolism</keyword>
<dbReference type="GO" id="GO:0046872">
    <property type="term" value="F:metal ion binding"/>
    <property type="evidence" value="ECO:0007669"/>
    <property type="project" value="UniProtKB-KW"/>
</dbReference>
<evidence type="ECO:0000256" key="8">
    <source>
        <dbReference type="ARBA" id="ARBA00022989"/>
    </source>
</evidence>
<comment type="caution">
    <text evidence="14">Lacks conserved residue(s) required for the propagation of feature annotation.</text>
</comment>
<feature type="binding site" evidence="13">
    <location>
        <position position="29"/>
    </location>
    <ligand>
        <name>Ca(2+)</name>
        <dbReference type="ChEBI" id="CHEBI:29108"/>
    </ligand>
</feature>
<dbReference type="AlphaFoldDB" id="A0A556VUP4"/>
<comment type="pathway">
    <text evidence="2">Lipid metabolism; sphingolipid metabolism.</text>
</comment>
<evidence type="ECO:0000256" key="11">
    <source>
        <dbReference type="ARBA" id="ARBA00048323"/>
    </source>
</evidence>
<dbReference type="EMBL" id="VCAZ01000274">
    <property type="protein sequence ID" value="TTR84639.1"/>
    <property type="molecule type" value="Genomic_DNA"/>
</dbReference>
<comment type="similarity">
    <text evidence="4 14">Belongs to the alkaline ceramidase family.</text>
</comment>
<comment type="subcellular location">
    <subcellularLocation>
        <location evidence="1">Membrane</location>
        <topology evidence="1">Multi-pass membrane protein</topology>
    </subcellularLocation>
</comment>
<sequence>MMMMMVMMVSSESWRDQLQPGSSELDWCEGNYLIHPNIAEFYNTVLKLVLTLSCVQVSNLLFLLLPPVLMCLFRQYARCYNRGIYGIWLLLMVVGRHLKKNILKFKVWDFGRSRFKLLVVLLSVACTGLAFVKPALNSVCLMTLGFPCTVLLITELLRHVLICVSSYLCCVCFSYFDAVSEVPELEPVLQFWPSERWAFIGVPYVTLQNPQAKSSNKTL</sequence>
<accession>A0A556VUP4</accession>
<evidence type="ECO:0000256" key="13">
    <source>
        <dbReference type="PIRSR" id="PIRSR608901-1"/>
    </source>
</evidence>
<evidence type="ECO:0000256" key="10">
    <source>
        <dbReference type="ARBA" id="ARBA00047401"/>
    </source>
</evidence>
<dbReference type="PANTHER" id="PTHR46139:SF1">
    <property type="entry name" value="ALKALINE CERAMIDASE 2"/>
    <property type="match status" value="1"/>
</dbReference>
<protein>
    <recommendedName>
        <fullName evidence="14">Alkaline ceramidase</fullName>
        <ecNumber evidence="14">3.5.1.-</ecNumber>
    </recommendedName>
</protein>
<feature type="binding site" evidence="13">
    <location>
        <position position="27"/>
    </location>
    <ligand>
        <name>Ca(2+)</name>
        <dbReference type="ChEBI" id="CHEBI:29108"/>
    </ligand>
</feature>
<keyword evidence="6 14" id="KW-0378">Hydrolase</keyword>
<name>A0A556VUP4_BAGYA</name>
<dbReference type="GO" id="GO:0046512">
    <property type="term" value="P:sphingosine biosynthetic process"/>
    <property type="evidence" value="ECO:0007669"/>
    <property type="project" value="TreeGrafter"/>
</dbReference>
<dbReference type="Pfam" id="PF05875">
    <property type="entry name" value="Ceramidase"/>
    <property type="match status" value="1"/>
</dbReference>
<dbReference type="OrthoDB" id="187171at2759"/>
<feature type="transmembrane region" description="Helical" evidence="14">
    <location>
        <begin position="75"/>
        <end position="94"/>
    </location>
</feature>
<dbReference type="GO" id="GO:0017040">
    <property type="term" value="F:N-acylsphingosine amidohydrolase activity"/>
    <property type="evidence" value="ECO:0007669"/>
    <property type="project" value="UniProtKB-EC"/>
</dbReference>
<comment type="catalytic activity">
    <reaction evidence="10">
        <text>N-(9Z-octadecenoyl)-sphing-4-enine + H2O = sphing-4-enine + (9Z)-octadecenoate</text>
        <dbReference type="Rhea" id="RHEA:41299"/>
        <dbReference type="ChEBI" id="CHEBI:15377"/>
        <dbReference type="ChEBI" id="CHEBI:30823"/>
        <dbReference type="ChEBI" id="CHEBI:57756"/>
        <dbReference type="ChEBI" id="CHEBI:77996"/>
    </reaction>
    <physiologicalReaction direction="left-to-right" evidence="10">
        <dbReference type="Rhea" id="RHEA:41300"/>
    </physiologicalReaction>
</comment>
<dbReference type="GO" id="GO:0046514">
    <property type="term" value="P:ceramide catabolic process"/>
    <property type="evidence" value="ECO:0007669"/>
    <property type="project" value="TreeGrafter"/>
</dbReference>
<keyword evidence="16" id="KW-1185">Reference proteome</keyword>
<evidence type="ECO:0000313" key="15">
    <source>
        <dbReference type="EMBL" id="TTR84639.1"/>
    </source>
</evidence>
<proteinExistence type="inferred from homology"/>
<evidence type="ECO:0000256" key="12">
    <source>
        <dbReference type="ARBA" id="ARBA00049511"/>
    </source>
</evidence>
<keyword evidence="13" id="KW-0106">Calcium</keyword>
<evidence type="ECO:0000313" key="16">
    <source>
        <dbReference type="Proteomes" id="UP000319801"/>
    </source>
</evidence>
<dbReference type="PANTHER" id="PTHR46139">
    <property type="entry name" value="ALKALINE CERAMIDASE"/>
    <property type="match status" value="1"/>
</dbReference>
<comment type="pathway">
    <text evidence="3">Sphingolipid metabolism.</text>
</comment>
<comment type="catalytic activity">
    <reaction evidence="11">
        <text>an N-acylsphing-4-enine + H2O = sphing-4-enine + a fatty acid</text>
        <dbReference type="Rhea" id="RHEA:20856"/>
        <dbReference type="ChEBI" id="CHEBI:15377"/>
        <dbReference type="ChEBI" id="CHEBI:28868"/>
        <dbReference type="ChEBI" id="CHEBI:52639"/>
        <dbReference type="ChEBI" id="CHEBI:57756"/>
        <dbReference type="EC" id="3.5.1.23"/>
    </reaction>
    <physiologicalReaction direction="left-to-right" evidence="11">
        <dbReference type="Rhea" id="RHEA:20857"/>
    </physiologicalReaction>
</comment>
<evidence type="ECO:0000256" key="3">
    <source>
        <dbReference type="ARBA" id="ARBA00004991"/>
    </source>
</evidence>
<evidence type="ECO:0000256" key="2">
    <source>
        <dbReference type="ARBA" id="ARBA00004760"/>
    </source>
</evidence>
<keyword evidence="8 14" id="KW-1133">Transmembrane helix</keyword>
<keyword evidence="9 14" id="KW-0472">Membrane</keyword>
<comment type="catalytic activity">
    <reaction evidence="12">
        <text>an N-acylsphinganine + H2O = sphinganine + a fatty acid</text>
        <dbReference type="Rhea" id="RHEA:33551"/>
        <dbReference type="ChEBI" id="CHEBI:15377"/>
        <dbReference type="ChEBI" id="CHEBI:28868"/>
        <dbReference type="ChEBI" id="CHEBI:31488"/>
        <dbReference type="ChEBI" id="CHEBI:57817"/>
    </reaction>
    <physiologicalReaction direction="left-to-right" evidence="12">
        <dbReference type="Rhea" id="RHEA:33552"/>
    </physiologicalReaction>
</comment>
<evidence type="ECO:0000256" key="9">
    <source>
        <dbReference type="ARBA" id="ARBA00023136"/>
    </source>
</evidence>
<dbReference type="Proteomes" id="UP000319801">
    <property type="component" value="Unassembled WGS sequence"/>
</dbReference>
<reference evidence="15 16" key="1">
    <citation type="journal article" date="2019" name="Genome Biol. Evol.">
        <title>Whole-Genome Sequencing of the Giant Devil Catfish, Bagarius yarrelli.</title>
        <authorList>
            <person name="Jiang W."/>
            <person name="Lv Y."/>
            <person name="Cheng L."/>
            <person name="Yang K."/>
            <person name="Chao B."/>
            <person name="Wang X."/>
            <person name="Li Y."/>
            <person name="Pan X."/>
            <person name="You X."/>
            <person name="Zhang Y."/>
            <person name="Yang J."/>
            <person name="Li J."/>
            <person name="Zhang X."/>
            <person name="Liu S."/>
            <person name="Sun C."/>
            <person name="Yang J."/>
            <person name="Shi Q."/>
        </authorList>
    </citation>
    <scope>NUCLEOTIDE SEQUENCE [LARGE SCALE GENOMIC DNA]</scope>
    <source>
        <strain evidence="15">JWS20170419001</strain>
        <tissue evidence="15">Muscle</tissue>
    </source>
</reference>
<evidence type="ECO:0000256" key="14">
    <source>
        <dbReference type="RuleBase" id="RU364079"/>
    </source>
</evidence>
<dbReference type="EC" id="3.5.1.-" evidence="14"/>
<organism evidence="15 16">
    <name type="scientific">Bagarius yarrelli</name>
    <name type="common">Goonch</name>
    <name type="synonym">Bagrus yarrelli</name>
    <dbReference type="NCBI Taxonomy" id="175774"/>
    <lineage>
        <taxon>Eukaryota</taxon>
        <taxon>Metazoa</taxon>
        <taxon>Chordata</taxon>
        <taxon>Craniata</taxon>
        <taxon>Vertebrata</taxon>
        <taxon>Euteleostomi</taxon>
        <taxon>Actinopterygii</taxon>
        <taxon>Neopterygii</taxon>
        <taxon>Teleostei</taxon>
        <taxon>Ostariophysi</taxon>
        <taxon>Siluriformes</taxon>
        <taxon>Sisoridae</taxon>
        <taxon>Sisorinae</taxon>
        <taxon>Bagarius</taxon>
    </lineage>
</organism>
<evidence type="ECO:0000256" key="5">
    <source>
        <dbReference type="ARBA" id="ARBA00022692"/>
    </source>
</evidence>
<feature type="binding site" evidence="13">
    <location>
        <position position="40"/>
    </location>
    <ligand>
        <name>Ca(2+)</name>
        <dbReference type="ChEBI" id="CHEBI:29108"/>
    </ligand>
</feature>
<evidence type="ECO:0000256" key="7">
    <source>
        <dbReference type="ARBA" id="ARBA00022919"/>
    </source>
</evidence>
<comment type="caution">
    <text evidence="15">The sequence shown here is derived from an EMBL/GenBank/DDBJ whole genome shotgun (WGS) entry which is preliminary data.</text>
</comment>
<keyword evidence="14" id="KW-0443">Lipid metabolism</keyword>
<dbReference type="GO" id="GO:0000139">
    <property type="term" value="C:Golgi membrane"/>
    <property type="evidence" value="ECO:0007669"/>
    <property type="project" value="TreeGrafter"/>
</dbReference>
<comment type="function">
    <text evidence="14">Hydrolyzes the sphingolipid ceramide into sphingosine and free fatty acid.</text>
</comment>
<feature type="transmembrane region" description="Helical" evidence="14">
    <location>
        <begin position="48"/>
        <end position="69"/>
    </location>
</feature>
<feature type="binding site" evidence="13">
    <location>
        <position position="31"/>
    </location>
    <ligand>
        <name>Ca(2+)</name>
        <dbReference type="ChEBI" id="CHEBI:29108"/>
    </ligand>
</feature>
<gene>
    <name evidence="15" type="ORF">Baya_16203</name>
</gene>
<feature type="transmembrane region" description="Helical" evidence="14">
    <location>
        <begin position="115"/>
        <end position="136"/>
    </location>
</feature>
<evidence type="ECO:0000256" key="6">
    <source>
        <dbReference type="ARBA" id="ARBA00022801"/>
    </source>
</evidence>